<dbReference type="GO" id="GO:0005654">
    <property type="term" value="C:nucleoplasm"/>
    <property type="evidence" value="ECO:0007669"/>
    <property type="project" value="TreeGrafter"/>
</dbReference>
<protein>
    <submittedName>
        <fullName evidence="1">Uncharacterized protein</fullName>
    </submittedName>
</protein>
<proteinExistence type="predicted"/>
<evidence type="ECO:0000313" key="1">
    <source>
        <dbReference type="EMBL" id="KAJ1529147.1"/>
    </source>
</evidence>
<dbReference type="PANTHER" id="PTHR46790">
    <property type="entry name" value="CENTROMERE PROTEIN N"/>
    <property type="match status" value="1"/>
</dbReference>
<accession>A0AAV7XRV5</accession>
<reference evidence="1" key="1">
    <citation type="submission" date="2022-12" db="EMBL/GenBank/DDBJ databases">
        <title>Chromosome-level genome assembly of the bean flower thrips Megalurothrips usitatus.</title>
        <authorList>
            <person name="Ma L."/>
            <person name="Liu Q."/>
            <person name="Li H."/>
            <person name="Cai W."/>
        </authorList>
    </citation>
    <scope>NUCLEOTIDE SEQUENCE</scope>
    <source>
        <strain evidence="1">Cailab_2022a</strain>
    </source>
</reference>
<sequence length="347" mass="39233">MNPKNLKRLRQILNQFDIKALFDDIFPILAQWVSRQAITTEIQRLKCKTNQHSVLDVYMNLLKDSEVADEIIEEKIPILMILGVACNASRRTWTSYTLLGDTQPDKTDSELQDNLKHFLLENNMHAAVTVKCLDSVHWVQVIEKKLSRNRLKFKAPLYVAHFIGEPYMFLSTKTASDDILESLAHGFGYTGYKFSNLNGHDLVSLLNHLIQKGARRGSAEPLPSFDHFKNTSFGKDFSQSDVRRQFITDLMGPAPPKLSNYVVVAKDLPWKGSMNFPSVSAETFDMKIEFKTNDTVEMLKDMAACGSLKVPPPSYVRNLMSTGKNSIKLRVQGLQGATDTETQTDVN</sequence>
<keyword evidence="2" id="KW-1185">Reference proteome</keyword>
<dbReference type="InterPro" id="IPR052011">
    <property type="entry name" value="CENP-NAC/CAD_complex"/>
</dbReference>
<dbReference type="PANTHER" id="PTHR46790:SF1">
    <property type="entry name" value="CENTROMERE PROTEIN N"/>
    <property type="match status" value="1"/>
</dbReference>
<evidence type="ECO:0000313" key="2">
    <source>
        <dbReference type="Proteomes" id="UP001075354"/>
    </source>
</evidence>
<name>A0AAV7XRV5_9NEOP</name>
<dbReference type="AlphaFoldDB" id="A0AAV7XRV5"/>
<gene>
    <name evidence="1" type="ORF">ONE63_005956</name>
</gene>
<dbReference type="EMBL" id="JAPTSV010000003">
    <property type="protein sequence ID" value="KAJ1529147.1"/>
    <property type="molecule type" value="Genomic_DNA"/>
</dbReference>
<comment type="caution">
    <text evidence="1">The sequence shown here is derived from an EMBL/GenBank/DDBJ whole genome shotgun (WGS) entry which is preliminary data.</text>
</comment>
<dbReference type="Proteomes" id="UP001075354">
    <property type="component" value="Chromosome 3"/>
</dbReference>
<organism evidence="1 2">
    <name type="scientific">Megalurothrips usitatus</name>
    <name type="common">bean blossom thrips</name>
    <dbReference type="NCBI Taxonomy" id="439358"/>
    <lineage>
        <taxon>Eukaryota</taxon>
        <taxon>Metazoa</taxon>
        <taxon>Ecdysozoa</taxon>
        <taxon>Arthropoda</taxon>
        <taxon>Hexapoda</taxon>
        <taxon>Insecta</taxon>
        <taxon>Pterygota</taxon>
        <taxon>Neoptera</taxon>
        <taxon>Paraneoptera</taxon>
        <taxon>Thysanoptera</taxon>
        <taxon>Terebrantia</taxon>
        <taxon>Thripoidea</taxon>
        <taxon>Thripidae</taxon>
        <taxon>Megalurothrips</taxon>
    </lineage>
</organism>